<feature type="region of interest" description="Disordered" evidence="16">
    <location>
        <begin position="428"/>
        <end position="449"/>
    </location>
</feature>
<evidence type="ECO:0000256" key="1">
    <source>
        <dbReference type="ARBA" id="ARBA00001974"/>
    </source>
</evidence>
<dbReference type="Gene3D" id="3.50.50.60">
    <property type="entry name" value="FAD/NAD(P)-binding domain"/>
    <property type="match status" value="1"/>
</dbReference>
<dbReference type="Proteomes" id="UP000032458">
    <property type="component" value="Unassembled WGS sequence"/>
</dbReference>
<reference evidence="17 18" key="1">
    <citation type="submission" date="2014-09" db="EMBL/GenBank/DDBJ databases">
        <title>Draft genome sequence of Streptomyces natalensis ATCC 27448, producer of the antifungal pimaricin.</title>
        <authorList>
            <person name="Mendes M.V."/>
            <person name="Beites T."/>
            <person name="Pires S."/>
            <person name="Santos C.L."/>
            <person name="Moradas-Ferreira P."/>
        </authorList>
    </citation>
    <scope>NUCLEOTIDE SEQUENCE [LARGE SCALE GENOMIC DNA]</scope>
    <source>
        <strain evidence="17 18">ATCC 27448</strain>
    </source>
</reference>
<evidence type="ECO:0000256" key="2">
    <source>
        <dbReference type="ARBA" id="ARBA00004924"/>
    </source>
</evidence>
<evidence type="ECO:0000256" key="13">
    <source>
        <dbReference type="ARBA" id="ARBA00032493"/>
    </source>
</evidence>
<evidence type="ECO:0000313" key="17">
    <source>
        <dbReference type="EMBL" id="KIZ14878.1"/>
    </source>
</evidence>
<comment type="pathway">
    <text evidence="2">Siderophore biosynthesis.</text>
</comment>
<evidence type="ECO:0000256" key="6">
    <source>
        <dbReference type="ARBA" id="ARBA00022630"/>
    </source>
</evidence>
<evidence type="ECO:0000256" key="7">
    <source>
        <dbReference type="ARBA" id="ARBA00022827"/>
    </source>
</evidence>
<keyword evidence="8" id="KW-0521">NADP</keyword>
<dbReference type="SUPFAM" id="SSF51905">
    <property type="entry name" value="FAD/NAD(P)-binding domain"/>
    <property type="match status" value="2"/>
</dbReference>
<comment type="cofactor">
    <cofactor evidence="1">
        <name>FAD</name>
        <dbReference type="ChEBI" id="CHEBI:57692"/>
    </cofactor>
</comment>
<evidence type="ECO:0000256" key="3">
    <source>
        <dbReference type="ARBA" id="ARBA00007588"/>
    </source>
</evidence>
<organism evidence="17 18">
    <name type="scientific">Streptomyces natalensis ATCC 27448</name>
    <dbReference type="NCBI Taxonomy" id="1240678"/>
    <lineage>
        <taxon>Bacteria</taxon>
        <taxon>Bacillati</taxon>
        <taxon>Actinomycetota</taxon>
        <taxon>Actinomycetes</taxon>
        <taxon>Kitasatosporales</taxon>
        <taxon>Streptomycetaceae</taxon>
        <taxon>Streptomyces</taxon>
    </lineage>
</organism>
<dbReference type="PRINTS" id="PR00368">
    <property type="entry name" value="FADPNR"/>
</dbReference>
<evidence type="ECO:0000256" key="5">
    <source>
        <dbReference type="ARBA" id="ARBA00016406"/>
    </source>
</evidence>
<dbReference type="EC" id="1.14.13.59" evidence="4"/>
<evidence type="ECO:0000256" key="12">
    <source>
        <dbReference type="ARBA" id="ARBA00031158"/>
    </source>
</evidence>
<dbReference type="InterPro" id="IPR025700">
    <property type="entry name" value="Lys/Orn_oxygenase"/>
</dbReference>
<evidence type="ECO:0000256" key="15">
    <source>
        <dbReference type="ARBA" id="ARBA00048407"/>
    </source>
</evidence>
<keyword evidence="7" id="KW-0274">FAD</keyword>
<proteinExistence type="inferred from homology"/>
<comment type="caution">
    <text evidence="17">The sequence shown here is derived from an EMBL/GenBank/DDBJ whole genome shotgun (WGS) entry which is preliminary data.</text>
</comment>
<sequence>MRSSESGRCSGSYDVVGLGFGPANLALAIALEEHQRPVTAAFFERQTTLGWHRDMLLPSAKMQVAFMKDLATFRNPTSRFSFVSYLHAKERLARFVNRQDFFPTRREFHDYLQWAESAFTDRVTYGAEAIALRLPPRADPAAPVDHVYVDVREAGSGGAVSTVAARNVVISTGLVPRMPVGIERDQRVWHSSEFLGRFGTCDRAALRRVAVVGAGQSAAEVVRFLYDTLPGAAVYAILPSYGYSIAENTPFANEVFDASAIDDFHGGSQRAKDAIWRYHRNTNYSVVDDEVINDLYQRAYDDEVSGNRRLEFINLSRVTGVKDIGDSTQVTVHSLASDQAAEFTVDLVVFATGYDAMAPGDLLGDLDAYCARDQDGSYVVERDYRLATSTPLNCGLYVQGGTEHTHGLSSSLLSNVAVRGGEIADSIVERLPRETDSTSGGPAALSSRP</sequence>
<dbReference type="GO" id="GO:0047091">
    <property type="term" value="F:L-lysine 6-monooxygenase (NADPH) activity"/>
    <property type="evidence" value="ECO:0007669"/>
    <property type="project" value="UniProtKB-EC"/>
</dbReference>
<dbReference type="PATRIC" id="fig|1240678.4.peg.6620"/>
<evidence type="ECO:0000256" key="11">
    <source>
        <dbReference type="ARBA" id="ARBA00029939"/>
    </source>
</evidence>
<dbReference type="InterPro" id="IPR036188">
    <property type="entry name" value="FAD/NAD-bd_sf"/>
</dbReference>
<keyword evidence="18" id="KW-1185">Reference proteome</keyword>
<dbReference type="Pfam" id="PF13434">
    <property type="entry name" value="Lys_Orn_oxgnase"/>
    <property type="match status" value="1"/>
</dbReference>
<keyword evidence="6" id="KW-0285">Flavoprotein</keyword>
<evidence type="ECO:0000256" key="8">
    <source>
        <dbReference type="ARBA" id="ARBA00022857"/>
    </source>
</evidence>
<comment type="catalytic activity">
    <reaction evidence="15">
        <text>L-lysine + NADPH + O2 = N(6)-hydroxy-L-lysine + NADP(+) + H2O</text>
        <dbReference type="Rhea" id="RHEA:23228"/>
        <dbReference type="ChEBI" id="CHEBI:15377"/>
        <dbReference type="ChEBI" id="CHEBI:15379"/>
        <dbReference type="ChEBI" id="CHEBI:32551"/>
        <dbReference type="ChEBI" id="CHEBI:57783"/>
        <dbReference type="ChEBI" id="CHEBI:57820"/>
        <dbReference type="ChEBI" id="CHEBI:58349"/>
        <dbReference type="EC" id="1.14.13.59"/>
    </reaction>
</comment>
<keyword evidence="9" id="KW-0560">Oxidoreductase</keyword>
<dbReference type="RefSeq" id="WP_044367628.1">
    <property type="nucleotide sequence ID" value="NZ_JRKI01000045.1"/>
</dbReference>
<dbReference type="EMBL" id="JRKI01000045">
    <property type="protein sequence ID" value="KIZ14878.1"/>
    <property type="molecule type" value="Genomic_DNA"/>
</dbReference>
<dbReference type="AlphaFoldDB" id="A0A0D7CFB3"/>
<protein>
    <recommendedName>
        <fullName evidence="5">L-lysine N6-monooxygenase MbtG</fullName>
        <ecNumber evidence="4">1.14.13.59</ecNumber>
    </recommendedName>
    <alternativeName>
        <fullName evidence="14">Lysine 6-N-hydroxylase</fullName>
    </alternativeName>
    <alternativeName>
        <fullName evidence="13">Lysine N6-hydroxylase</fullName>
    </alternativeName>
    <alternativeName>
        <fullName evidence="11">Lysine-N-oxygenase</fullName>
    </alternativeName>
    <alternativeName>
        <fullName evidence="12">Mycobactin synthase protein G</fullName>
    </alternativeName>
</protein>
<name>A0A0D7CFB3_9ACTN</name>
<keyword evidence="10 17" id="KW-0503">Monooxygenase</keyword>
<accession>A0A0D7CFB3</accession>
<evidence type="ECO:0000256" key="14">
    <source>
        <dbReference type="ARBA" id="ARBA00032738"/>
    </source>
</evidence>
<evidence type="ECO:0000256" key="10">
    <source>
        <dbReference type="ARBA" id="ARBA00023033"/>
    </source>
</evidence>
<evidence type="ECO:0000256" key="9">
    <source>
        <dbReference type="ARBA" id="ARBA00023002"/>
    </source>
</evidence>
<evidence type="ECO:0000256" key="4">
    <source>
        <dbReference type="ARBA" id="ARBA00013076"/>
    </source>
</evidence>
<evidence type="ECO:0000313" key="18">
    <source>
        <dbReference type="Proteomes" id="UP000032458"/>
    </source>
</evidence>
<dbReference type="PANTHER" id="PTHR42802:SF1">
    <property type="entry name" value="L-ORNITHINE N(5)-MONOOXYGENASE"/>
    <property type="match status" value="1"/>
</dbReference>
<comment type="similarity">
    <text evidence="3">Belongs to the lysine N(6)-hydroxylase/L-ornithine N(5)-oxygenase family.</text>
</comment>
<gene>
    <name evidence="17" type="ORF">SNA_30930</name>
</gene>
<evidence type="ECO:0000256" key="16">
    <source>
        <dbReference type="SAM" id="MobiDB-lite"/>
    </source>
</evidence>
<dbReference type="PANTHER" id="PTHR42802">
    <property type="entry name" value="MONOOXYGENASE"/>
    <property type="match status" value="1"/>
</dbReference>